<sequence length="54" mass="6217">MSEIEELKDEVKKLKAEKVALLRLIKDITSALKSLAKQSDTQKRAFEIDEKLPF</sequence>
<dbReference type="Proteomes" id="UP001075225">
    <property type="component" value="Unassembled WGS sequence"/>
</dbReference>
<dbReference type="EMBL" id="JAPXGO010000001">
    <property type="protein sequence ID" value="MCZ6158983.1"/>
    <property type="molecule type" value="Genomic_DNA"/>
</dbReference>
<name>A0A9Q4KLY2_9BACT</name>
<organism evidence="1 2">
    <name type="scientific">Campylobacter ureolyticus</name>
    <dbReference type="NCBI Taxonomy" id="827"/>
    <lineage>
        <taxon>Bacteria</taxon>
        <taxon>Pseudomonadati</taxon>
        <taxon>Campylobacterota</taxon>
        <taxon>Epsilonproteobacteria</taxon>
        <taxon>Campylobacterales</taxon>
        <taxon>Campylobacteraceae</taxon>
        <taxon>Campylobacter</taxon>
    </lineage>
</organism>
<evidence type="ECO:0000313" key="2">
    <source>
        <dbReference type="Proteomes" id="UP001075225"/>
    </source>
</evidence>
<comment type="caution">
    <text evidence="1">The sequence shown here is derived from an EMBL/GenBank/DDBJ whole genome shotgun (WGS) entry which is preliminary data.</text>
</comment>
<evidence type="ECO:0000313" key="1">
    <source>
        <dbReference type="EMBL" id="MCZ6158983.1"/>
    </source>
</evidence>
<protein>
    <submittedName>
        <fullName evidence="1">Uncharacterized protein</fullName>
    </submittedName>
</protein>
<dbReference type="AlphaFoldDB" id="A0A9Q4KLY2"/>
<dbReference type="RefSeq" id="WP_269484125.1">
    <property type="nucleotide sequence ID" value="NZ_JAPXGO010000001.1"/>
</dbReference>
<gene>
    <name evidence="1" type="ORF">O6B32_00575</name>
</gene>
<proteinExistence type="predicted"/>
<reference evidence="1" key="1">
    <citation type="submission" date="2022-12" db="EMBL/GenBank/DDBJ databases">
        <title>Species Delineation and Comparative Genomics within the Campylobacter ureolyticus Complex.</title>
        <authorList>
            <person name="Maki J."/>
            <person name="Howard M."/>
            <person name="Connelly S."/>
            <person name="Hardy D.J."/>
            <person name="Cameron A."/>
        </authorList>
    </citation>
    <scope>NUCLEOTIDE SEQUENCE</scope>
    <source>
        <strain evidence="1">URMC_787</strain>
    </source>
</reference>
<accession>A0A9Q4KLY2</accession>